<proteinExistence type="predicted"/>
<reference evidence="1" key="1">
    <citation type="submission" date="2021-02" db="EMBL/GenBank/DDBJ databases">
        <authorList>
            <person name="Palmer J.M."/>
        </authorList>
    </citation>
    <scope>NUCLEOTIDE SEQUENCE</scope>
    <source>
        <strain evidence="1">SCRP23</strain>
    </source>
</reference>
<evidence type="ECO:0000313" key="2">
    <source>
        <dbReference type="Proteomes" id="UP000693981"/>
    </source>
</evidence>
<name>A0A8T1V8H8_9STRA</name>
<dbReference type="EMBL" id="JAGDFL010001189">
    <property type="protein sequence ID" value="KAG7377256.1"/>
    <property type="molecule type" value="Genomic_DNA"/>
</dbReference>
<sequence length="199" mass="23497">MIKSVKAKRDIYYDSTTDGHKMRVHELSIEEGIPCCVRKMEPCPLCYKDSRRYPMKLRHNNHNNLSMGLRIAIIKLDDRIREEQYAVREEEEERDAELQDGYFTQPRVTEEDMLRLEQKQINTQVAVRNIRASNVTMRKETQQLNKDNFSLNERFDSIKNDVDYVLKENIKLKHQVANLASMRENILQEFCALKNGSTT</sequence>
<evidence type="ECO:0000313" key="1">
    <source>
        <dbReference type="EMBL" id="KAG7377256.1"/>
    </source>
</evidence>
<protein>
    <submittedName>
        <fullName evidence="1">Uncharacterized protein</fullName>
    </submittedName>
</protein>
<accession>A0A8T1V8H8</accession>
<dbReference type="OrthoDB" id="128154at2759"/>
<organism evidence="1 2">
    <name type="scientific">Phytophthora boehmeriae</name>
    <dbReference type="NCBI Taxonomy" id="109152"/>
    <lineage>
        <taxon>Eukaryota</taxon>
        <taxon>Sar</taxon>
        <taxon>Stramenopiles</taxon>
        <taxon>Oomycota</taxon>
        <taxon>Peronosporomycetes</taxon>
        <taxon>Peronosporales</taxon>
        <taxon>Peronosporaceae</taxon>
        <taxon>Phytophthora</taxon>
    </lineage>
</organism>
<dbReference type="Proteomes" id="UP000693981">
    <property type="component" value="Unassembled WGS sequence"/>
</dbReference>
<comment type="caution">
    <text evidence="1">The sequence shown here is derived from an EMBL/GenBank/DDBJ whole genome shotgun (WGS) entry which is preliminary data.</text>
</comment>
<gene>
    <name evidence="1" type="ORF">PHYBOEH_000963</name>
</gene>
<keyword evidence="2" id="KW-1185">Reference proteome</keyword>
<dbReference type="AlphaFoldDB" id="A0A8T1V8H8"/>